<evidence type="ECO:0000256" key="2">
    <source>
        <dbReference type="ARBA" id="ARBA00022729"/>
    </source>
</evidence>
<keyword evidence="4" id="KW-0564">Palmitate</keyword>
<keyword evidence="3" id="KW-0472">Membrane</keyword>
<proteinExistence type="predicted"/>
<dbReference type="InterPro" id="IPR050490">
    <property type="entry name" value="Bact_solute-bd_prot1"/>
</dbReference>
<dbReference type="EMBL" id="CP003923">
    <property type="protein sequence ID" value="AIC96017.1"/>
    <property type="molecule type" value="Genomic_DNA"/>
</dbReference>
<dbReference type="PANTHER" id="PTHR43649">
    <property type="entry name" value="ARABINOSE-BINDING PROTEIN-RELATED"/>
    <property type="match status" value="1"/>
</dbReference>
<dbReference type="InterPro" id="IPR006059">
    <property type="entry name" value="SBP"/>
</dbReference>
<dbReference type="Gene3D" id="3.40.190.10">
    <property type="entry name" value="Periplasmic binding protein-like II"/>
    <property type="match status" value="2"/>
</dbReference>
<reference evidence="6 7" key="1">
    <citation type="journal article" date="2014" name="Gene">
        <title>A comparative genomic analysis of the alkalitolerant soil bacterium Bacillus lehensis G1.</title>
        <authorList>
            <person name="Noor Y.M."/>
            <person name="Samsulrizal N.H."/>
            <person name="Jema'on N.A."/>
            <person name="Low K.O."/>
            <person name="Ramli A.N."/>
            <person name="Alias N.I."/>
            <person name="Damis S.I."/>
            <person name="Fuzi S.F."/>
            <person name="Isa M.N."/>
            <person name="Murad A.M."/>
            <person name="Raih M.F."/>
            <person name="Bakar F.D."/>
            <person name="Najimudin N."/>
            <person name="Mahadi N.M."/>
            <person name="Illias R.M."/>
        </authorList>
    </citation>
    <scope>NUCLEOTIDE SEQUENCE [LARGE SCALE GENOMIC DNA]</scope>
    <source>
        <strain evidence="6 7">G1</strain>
    </source>
</reference>
<dbReference type="OrthoDB" id="9808332at2"/>
<name>A0A060M0P5_9BACI</name>
<sequence length="413" mass="47508">MRKSLGALPLLLSMGLVGCSDGEEDGVTLDVWAIGWEAEQLVNEGYIQQFEQQHPGVKVNLQAIPWGNIYDNLLTAVASGSGPDVVQMGTSYMADFASTGSFLPLDEYVEDYPNLDSDHFFEGAVDSTIYNGELVAVPWYVETRVLFYRTDLLADVGFPEGPDTWEELYEASKALYDRGDGLYAMTLPENDDTLPYIFAWQNGVEFETTDKGVDFSDPAFVEAVTYYTRFFKEDLAPLGLGLDPMQSFVDGIQPMFFEPPFRYQQLIDNYPEFEEWDTKLMPSKENNTSVIGGSNMAIFEWTEHPDEAVAFLSYLSDRQTQIDYFKDVRVLPPRVDAWEDPALQEDERLYTYYEQLQHSRAQPQVLNWNRINDEWKRSEQRITRADYTIEEEIKDFRSRIEPMIVTDEEEEEN</sequence>
<dbReference type="Proteomes" id="UP000027142">
    <property type="component" value="Chromosome"/>
</dbReference>
<accession>A0A060M0P5</accession>
<dbReference type="PANTHER" id="PTHR43649:SF33">
    <property type="entry name" value="POLYGALACTURONAN_RHAMNOGALACTURONAN-BINDING PROTEIN YTCQ"/>
    <property type="match status" value="1"/>
</dbReference>
<evidence type="ECO:0000256" key="3">
    <source>
        <dbReference type="ARBA" id="ARBA00023136"/>
    </source>
</evidence>
<keyword evidence="1" id="KW-1003">Cell membrane</keyword>
<dbReference type="STRING" id="1246626.BleG1_3470"/>
<dbReference type="HOGENOM" id="CLU_031285_10_1_9"/>
<dbReference type="PATRIC" id="fig|1246626.3.peg.3458"/>
<dbReference type="RefSeq" id="WP_038483589.1">
    <property type="nucleotide sequence ID" value="NZ_CP003923.1"/>
</dbReference>
<keyword evidence="2" id="KW-0732">Signal</keyword>
<dbReference type="AlphaFoldDB" id="A0A060M0P5"/>
<evidence type="ECO:0000256" key="4">
    <source>
        <dbReference type="ARBA" id="ARBA00023139"/>
    </source>
</evidence>
<dbReference type="eggNOG" id="COG1653">
    <property type="taxonomic scope" value="Bacteria"/>
</dbReference>
<keyword evidence="5" id="KW-0449">Lipoprotein</keyword>
<dbReference type="SUPFAM" id="SSF53850">
    <property type="entry name" value="Periplasmic binding protein-like II"/>
    <property type="match status" value="1"/>
</dbReference>
<protein>
    <submittedName>
        <fullName evidence="6">Extracellular solute-binding protein, family 1</fullName>
    </submittedName>
</protein>
<organism evidence="6 7">
    <name type="scientific">Shouchella lehensis G1</name>
    <dbReference type="NCBI Taxonomy" id="1246626"/>
    <lineage>
        <taxon>Bacteria</taxon>
        <taxon>Bacillati</taxon>
        <taxon>Bacillota</taxon>
        <taxon>Bacilli</taxon>
        <taxon>Bacillales</taxon>
        <taxon>Bacillaceae</taxon>
        <taxon>Shouchella</taxon>
    </lineage>
</organism>
<keyword evidence="7" id="KW-1185">Reference proteome</keyword>
<dbReference type="Pfam" id="PF01547">
    <property type="entry name" value="SBP_bac_1"/>
    <property type="match status" value="1"/>
</dbReference>
<gene>
    <name evidence="6" type="ORF">BleG1_3470</name>
</gene>
<dbReference type="KEGG" id="ble:BleG1_3470"/>
<evidence type="ECO:0000313" key="6">
    <source>
        <dbReference type="EMBL" id="AIC96017.1"/>
    </source>
</evidence>
<evidence type="ECO:0000256" key="5">
    <source>
        <dbReference type="ARBA" id="ARBA00023288"/>
    </source>
</evidence>
<evidence type="ECO:0000256" key="1">
    <source>
        <dbReference type="ARBA" id="ARBA00022475"/>
    </source>
</evidence>
<evidence type="ECO:0000313" key="7">
    <source>
        <dbReference type="Proteomes" id="UP000027142"/>
    </source>
</evidence>
<dbReference type="PROSITE" id="PS51257">
    <property type="entry name" value="PROKAR_LIPOPROTEIN"/>
    <property type="match status" value="1"/>
</dbReference>